<feature type="transmembrane region" description="Helical" evidence="1">
    <location>
        <begin position="51"/>
        <end position="73"/>
    </location>
</feature>
<feature type="transmembrane region" description="Helical" evidence="1">
    <location>
        <begin position="20"/>
        <end position="39"/>
    </location>
</feature>
<evidence type="ECO:0000313" key="2">
    <source>
        <dbReference type="EMBL" id="KAK6755495.1"/>
    </source>
</evidence>
<sequence>MSTVITGILVDTVYRTDKHGYLSHIKIAILVDALVLMLARYSQKIVCREETFLLSIFIAALLLFVYLMISYLYPRSRRMRSCNFVSIELPPAVYKNKDLNGVGSGPNGAPTLPSLFLTPTELALFSHEPPAPQRGLLLSPEERMLLRAESRSVCSLKGKELSLCKWKYSENVMNMESATREFRTGDTTVGTVEVAKTVAGATMNTADTVDVERKYKRKGAKADAEAGMEFD</sequence>
<dbReference type="EMBL" id="JAVFWL010000005">
    <property type="protein sequence ID" value="KAK6755495.1"/>
    <property type="molecule type" value="Genomic_DNA"/>
</dbReference>
<keyword evidence="3" id="KW-1185">Reference proteome</keyword>
<comment type="caution">
    <text evidence="2">The sequence shown here is derived from an EMBL/GenBank/DDBJ whole genome shotgun (WGS) entry which is preliminary data.</text>
</comment>
<gene>
    <name evidence="2" type="primary">Necator_chrV.g18873</name>
    <name evidence="2" type="ORF">RB195_014082</name>
</gene>
<name>A0ABR1DYI5_NECAM</name>
<keyword evidence="1" id="KW-0812">Transmembrane</keyword>
<organism evidence="2 3">
    <name type="scientific">Necator americanus</name>
    <name type="common">Human hookworm</name>
    <dbReference type="NCBI Taxonomy" id="51031"/>
    <lineage>
        <taxon>Eukaryota</taxon>
        <taxon>Metazoa</taxon>
        <taxon>Ecdysozoa</taxon>
        <taxon>Nematoda</taxon>
        <taxon>Chromadorea</taxon>
        <taxon>Rhabditida</taxon>
        <taxon>Rhabditina</taxon>
        <taxon>Rhabditomorpha</taxon>
        <taxon>Strongyloidea</taxon>
        <taxon>Ancylostomatidae</taxon>
        <taxon>Bunostominae</taxon>
        <taxon>Necator</taxon>
    </lineage>
</organism>
<evidence type="ECO:0000256" key="1">
    <source>
        <dbReference type="SAM" id="Phobius"/>
    </source>
</evidence>
<accession>A0ABR1DYI5</accession>
<keyword evidence="1" id="KW-0472">Membrane</keyword>
<protein>
    <recommendedName>
        <fullName evidence="4">Major facilitator superfamily associated domain-containing protein</fullName>
    </recommendedName>
</protein>
<evidence type="ECO:0008006" key="4">
    <source>
        <dbReference type="Google" id="ProtNLM"/>
    </source>
</evidence>
<evidence type="ECO:0000313" key="3">
    <source>
        <dbReference type="Proteomes" id="UP001303046"/>
    </source>
</evidence>
<dbReference type="Proteomes" id="UP001303046">
    <property type="component" value="Unassembled WGS sequence"/>
</dbReference>
<reference evidence="2 3" key="1">
    <citation type="submission" date="2023-08" db="EMBL/GenBank/DDBJ databases">
        <title>A Necator americanus chromosomal reference genome.</title>
        <authorList>
            <person name="Ilik V."/>
            <person name="Petrzelkova K.J."/>
            <person name="Pardy F."/>
            <person name="Fuh T."/>
            <person name="Niatou-Singa F.S."/>
            <person name="Gouil Q."/>
            <person name="Baker L."/>
            <person name="Ritchie M.E."/>
            <person name="Jex A.R."/>
            <person name="Gazzola D."/>
            <person name="Li H."/>
            <person name="Toshio Fujiwara R."/>
            <person name="Zhan B."/>
            <person name="Aroian R.V."/>
            <person name="Pafco B."/>
            <person name="Schwarz E.M."/>
        </authorList>
    </citation>
    <scope>NUCLEOTIDE SEQUENCE [LARGE SCALE GENOMIC DNA]</scope>
    <source>
        <strain evidence="2 3">Aroian</strain>
        <tissue evidence="2">Whole animal</tissue>
    </source>
</reference>
<keyword evidence="1" id="KW-1133">Transmembrane helix</keyword>
<proteinExistence type="predicted"/>